<sequence>MLIVSIPDVDAFDEETETFVSWPGGKLHLEHNLLSLSKWESITHKHLIGNEDVTEEELLMYVECMIQDPVYDKSLLQRIPSHELSRVNDYIADTMTATIVKDRPNARGSGEFVSSELIYYWMIACQIPFTCETWHLNRLLTLIKVCNEKSEPSKKMSQSEIMSRNRDLNRARRKALGSRG</sequence>
<proteinExistence type="predicted"/>
<evidence type="ECO:0000256" key="1">
    <source>
        <dbReference type="SAM" id="MobiDB-lite"/>
    </source>
</evidence>
<accession>A0A8S5UQY6</accession>
<evidence type="ECO:0000313" key="2">
    <source>
        <dbReference type="EMBL" id="DAF96912.1"/>
    </source>
</evidence>
<reference evidence="2" key="1">
    <citation type="journal article" date="2021" name="Proc. Natl. Acad. Sci. U.S.A.">
        <title>A Catalog of Tens of Thousands of Viruses from Human Metagenomes Reveals Hidden Associations with Chronic Diseases.</title>
        <authorList>
            <person name="Tisza M.J."/>
            <person name="Buck C.B."/>
        </authorList>
    </citation>
    <scope>NUCLEOTIDE SEQUENCE</scope>
    <source>
        <strain evidence="2">Ct89S11</strain>
    </source>
</reference>
<feature type="compositionally biased region" description="Basic residues" evidence="1">
    <location>
        <begin position="171"/>
        <end position="180"/>
    </location>
</feature>
<dbReference type="EMBL" id="BK016123">
    <property type="protein sequence ID" value="DAF96912.1"/>
    <property type="molecule type" value="Genomic_DNA"/>
</dbReference>
<organism evidence="2">
    <name type="scientific">Siphoviridae sp. ct89S11</name>
    <dbReference type="NCBI Taxonomy" id="2825357"/>
    <lineage>
        <taxon>Viruses</taxon>
        <taxon>Duplodnaviria</taxon>
        <taxon>Heunggongvirae</taxon>
        <taxon>Uroviricota</taxon>
        <taxon>Caudoviricetes</taxon>
    </lineage>
</organism>
<feature type="region of interest" description="Disordered" evidence="1">
    <location>
        <begin position="154"/>
        <end position="180"/>
    </location>
</feature>
<protein>
    <submittedName>
        <fullName evidence="2">Uncharacterized protein</fullName>
    </submittedName>
</protein>
<name>A0A8S5UQY6_9CAUD</name>